<organism evidence="12 13">
    <name type="scientific">Martelella radicis</name>
    <dbReference type="NCBI Taxonomy" id="1397476"/>
    <lineage>
        <taxon>Bacteria</taxon>
        <taxon>Pseudomonadati</taxon>
        <taxon>Pseudomonadota</taxon>
        <taxon>Alphaproteobacteria</taxon>
        <taxon>Hyphomicrobiales</taxon>
        <taxon>Aurantimonadaceae</taxon>
        <taxon>Martelella</taxon>
    </lineage>
</organism>
<dbReference type="SUPFAM" id="SSF52172">
    <property type="entry name" value="CheY-like"/>
    <property type="match status" value="1"/>
</dbReference>
<dbReference type="CDD" id="cd00383">
    <property type="entry name" value="trans_reg_C"/>
    <property type="match status" value="1"/>
</dbReference>
<keyword evidence="6 9" id="KW-0238">DNA-binding</keyword>
<sequence length="220" mass="23993">MRILVVEDDPVLADGLAVGLRLNGDTVDAVATCADGVAAIETGTFDAIILDLMLPDGSGLDLLAEVRQAGNRTPVLMLTALDETADRIRGLDVGADDYIGKPFDLDELAARLRAVMRRGHGQVEPVLNANGVALDPSKMLATVEGREIVLSRREFAILMALMERPGVIRSRQALEDRLYGWQEEVESNAIEVHIHNLRAKIGKTSIETVRGLGYRMRPDR</sequence>
<keyword evidence="5" id="KW-0805">Transcription regulation</keyword>
<name>A0A7W6KQX8_9HYPH</name>
<dbReference type="GO" id="GO:0000156">
    <property type="term" value="F:phosphorelay response regulator activity"/>
    <property type="evidence" value="ECO:0007669"/>
    <property type="project" value="TreeGrafter"/>
</dbReference>
<dbReference type="PROSITE" id="PS50110">
    <property type="entry name" value="RESPONSE_REGULATORY"/>
    <property type="match status" value="1"/>
</dbReference>
<keyword evidence="2" id="KW-0963">Cytoplasm</keyword>
<dbReference type="InterPro" id="IPR001789">
    <property type="entry name" value="Sig_transdc_resp-reg_receiver"/>
</dbReference>
<dbReference type="InterPro" id="IPR011006">
    <property type="entry name" value="CheY-like_superfamily"/>
</dbReference>
<proteinExistence type="predicted"/>
<dbReference type="GO" id="GO:0005829">
    <property type="term" value="C:cytosol"/>
    <property type="evidence" value="ECO:0007669"/>
    <property type="project" value="TreeGrafter"/>
</dbReference>
<keyword evidence="13" id="KW-1185">Reference proteome</keyword>
<keyword evidence="7" id="KW-0804">Transcription</keyword>
<dbReference type="GO" id="GO:0000976">
    <property type="term" value="F:transcription cis-regulatory region binding"/>
    <property type="evidence" value="ECO:0007669"/>
    <property type="project" value="TreeGrafter"/>
</dbReference>
<feature type="DNA-binding region" description="OmpR/PhoB-type" evidence="9">
    <location>
        <begin position="124"/>
        <end position="218"/>
    </location>
</feature>
<comment type="caution">
    <text evidence="12">The sequence shown here is derived from an EMBL/GenBank/DDBJ whole genome shotgun (WGS) entry which is preliminary data.</text>
</comment>
<keyword evidence="4" id="KW-0902">Two-component regulatory system</keyword>
<dbReference type="GO" id="GO:0032993">
    <property type="term" value="C:protein-DNA complex"/>
    <property type="evidence" value="ECO:0007669"/>
    <property type="project" value="TreeGrafter"/>
</dbReference>
<evidence type="ECO:0000259" key="11">
    <source>
        <dbReference type="PROSITE" id="PS51755"/>
    </source>
</evidence>
<dbReference type="Gene3D" id="3.40.50.2300">
    <property type="match status" value="1"/>
</dbReference>
<evidence type="ECO:0000256" key="1">
    <source>
        <dbReference type="ARBA" id="ARBA00004496"/>
    </source>
</evidence>
<dbReference type="PANTHER" id="PTHR48111">
    <property type="entry name" value="REGULATOR OF RPOS"/>
    <property type="match status" value="1"/>
</dbReference>
<evidence type="ECO:0000256" key="7">
    <source>
        <dbReference type="ARBA" id="ARBA00023163"/>
    </source>
</evidence>
<dbReference type="PANTHER" id="PTHR48111:SF35">
    <property type="entry name" value="TRANSCRIPTIONAL REGULATORY PROTEIN QSEB"/>
    <property type="match status" value="1"/>
</dbReference>
<reference evidence="12 13" key="1">
    <citation type="submission" date="2020-08" db="EMBL/GenBank/DDBJ databases">
        <title>Genomic Encyclopedia of Type Strains, Phase IV (KMG-IV): sequencing the most valuable type-strain genomes for metagenomic binning, comparative biology and taxonomic classification.</title>
        <authorList>
            <person name="Goeker M."/>
        </authorList>
    </citation>
    <scope>NUCLEOTIDE SEQUENCE [LARGE SCALE GENOMIC DNA]</scope>
    <source>
        <strain evidence="12 13">DSM 28101</strain>
    </source>
</reference>
<evidence type="ECO:0000256" key="5">
    <source>
        <dbReference type="ARBA" id="ARBA00023015"/>
    </source>
</evidence>
<dbReference type="Pfam" id="PF00486">
    <property type="entry name" value="Trans_reg_C"/>
    <property type="match status" value="1"/>
</dbReference>
<accession>A0A7W6KQX8</accession>
<evidence type="ECO:0000256" key="9">
    <source>
        <dbReference type="PROSITE-ProRule" id="PRU01091"/>
    </source>
</evidence>
<dbReference type="InterPro" id="IPR039420">
    <property type="entry name" value="WalR-like"/>
</dbReference>
<dbReference type="Gene3D" id="6.10.250.690">
    <property type="match status" value="1"/>
</dbReference>
<dbReference type="SMART" id="SM00862">
    <property type="entry name" value="Trans_reg_C"/>
    <property type="match status" value="1"/>
</dbReference>
<dbReference type="PROSITE" id="PS51755">
    <property type="entry name" value="OMPR_PHOB"/>
    <property type="match status" value="1"/>
</dbReference>
<dbReference type="EMBL" id="JACIDZ010000023">
    <property type="protein sequence ID" value="MBB4124460.1"/>
    <property type="molecule type" value="Genomic_DNA"/>
</dbReference>
<keyword evidence="3 8" id="KW-0597">Phosphoprotein</keyword>
<evidence type="ECO:0000259" key="10">
    <source>
        <dbReference type="PROSITE" id="PS50110"/>
    </source>
</evidence>
<dbReference type="GO" id="GO:0006355">
    <property type="term" value="P:regulation of DNA-templated transcription"/>
    <property type="evidence" value="ECO:0007669"/>
    <property type="project" value="InterPro"/>
</dbReference>
<protein>
    <submittedName>
        <fullName evidence="12">DNA-binding response OmpR family regulator</fullName>
    </submittedName>
</protein>
<evidence type="ECO:0000256" key="2">
    <source>
        <dbReference type="ARBA" id="ARBA00022490"/>
    </source>
</evidence>
<dbReference type="InterPro" id="IPR001867">
    <property type="entry name" value="OmpR/PhoB-type_DNA-bd"/>
</dbReference>
<dbReference type="RefSeq" id="WP_183491159.1">
    <property type="nucleotide sequence ID" value="NZ_JACIDZ010000023.1"/>
</dbReference>
<dbReference type="InterPro" id="IPR036388">
    <property type="entry name" value="WH-like_DNA-bd_sf"/>
</dbReference>
<dbReference type="CDD" id="cd17624">
    <property type="entry name" value="REC_OmpR_PmrA-like"/>
    <property type="match status" value="1"/>
</dbReference>
<evidence type="ECO:0000256" key="3">
    <source>
        <dbReference type="ARBA" id="ARBA00022553"/>
    </source>
</evidence>
<dbReference type="SMART" id="SM00448">
    <property type="entry name" value="REC"/>
    <property type="match status" value="1"/>
</dbReference>
<evidence type="ECO:0000256" key="6">
    <source>
        <dbReference type="ARBA" id="ARBA00023125"/>
    </source>
</evidence>
<dbReference type="Proteomes" id="UP000530571">
    <property type="component" value="Unassembled WGS sequence"/>
</dbReference>
<feature type="modified residue" description="4-aspartylphosphate" evidence="8">
    <location>
        <position position="51"/>
    </location>
</feature>
<evidence type="ECO:0000256" key="8">
    <source>
        <dbReference type="PROSITE-ProRule" id="PRU00169"/>
    </source>
</evidence>
<evidence type="ECO:0000313" key="13">
    <source>
        <dbReference type="Proteomes" id="UP000530571"/>
    </source>
</evidence>
<dbReference type="Gene3D" id="1.10.10.10">
    <property type="entry name" value="Winged helix-like DNA-binding domain superfamily/Winged helix DNA-binding domain"/>
    <property type="match status" value="1"/>
</dbReference>
<dbReference type="Pfam" id="PF00072">
    <property type="entry name" value="Response_reg"/>
    <property type="match status" value="1"/>
</dbReference>
<evidence type="ECO:0000256" key="4">
    <source>
        <dbReference type="ARBA" id="ARBA00023012"/>
    </source>
</evidence>
<feature type="domain" description="Response regulatory" evidence="10">
    <location>
        <begin position="2"/>
        <end position="116"/>
    </location>
</feature>
<feature type="domain" description="OmpR/PhoB-type" evidence="11">
    <location>
        <begin position="124"/>
        <end position="218"/>
    </location>
</feature>
<dbReference type="AlphaFoldDB" id="A0A7W6KQX8"/>
<gene>
    <name evidence="12" type="ORF">GGR30_004418</name>
</gene>
<comment type="subcellular location">
    <subcellularLocation>
        <location evidence="1">Cytoplasm</location>
    </subcellularLocation>
</comment>
<evidence type="ECO:0000313" key="12">
    <source>
        <dbReference type="EMBL" id="MBB4124460.1"/>
    </source>
</evidence>